<organism evidence="2 3">
    <name type="scientific">Pleuronectes platessa</name>
    <name type="common">European plaice</name>
    <dbReference type="NCBI Taxonomy" id="8262"/>
    <lineage>
        <taxon>Eukaryota</taxon>
        <taxon>Metazoa</taxon>
        <taxon>Chordata</taxon>
        <taxon>Craniata</taxon>
        <taxon>Vertebrata</taxon>
        <taxon>Euteleostomi</taxon>
        <taxon>Actinopterygii</taxon>
        <taxon>Neopterygii</taxon>
        <taxon>Teleostei</taxon>
        <taxon>Neoteleostei</taxon>
        <taxon>Acanthomorphata</taxon>
        <taxon>Carangaria</taxon>
        <taxon>Pleuronectiformes</taxon>
        <taxon>Pleuronectoidei</taxon>
        <taxon>Pleuronectidae</taxon>
        <taxon>Pleuronectes</taxon>
    </lineage>
</organism>
<name>A0A9N7VGF3_PLEPL</name>
<evidence type="ECO:0000313" key="2">
    <source>
        <dbReference type="EMBL" id="CAB1448027.1"/>
    </source>
</evidence>
<sequence length="211" mass="24056">MATLPSSEPRCQMWEKEEEEEEQEKMEEEEEKEEKKEEEEQNIPALDNGDNPSLVQRRGHFGIITMNQDHELERLTTSRATFIAPKSHNVRQKGIRGELMETLLAERIRERIQAEQNPPIPKTDFCSTSQREFRAEGFVPLSPESSQVHDYKTEEAITFWSENQQRVEGVTAVTSWNLLSGGRGSVKRREASQGVLAVVSPVSGEESGGQW</sequence>
<feature type="compositionally biased region" description="Acidic residues" evidence="1">
    <location>
        <begin position="16"/>
        <end position="41"/>
    </location>
</feature>
<feature type="region of interest" description="Disordered" evidence="1">
    <location>
        <begin position="1"/>
        <end position="56"/>
    </location>
</feature>
<evidence type="ECO:0000313" key="3">
    <source>
        <dbReference type="Proteomes" id="UP001153269"/>
    </source>
</evidence>
<proteinExistence type="predicted"/>
<dbReference type="Proteomes" id="UP001153269">
    <property type="component" value="Unassembled WGS sequence"/>
</dbReference>
<dbReference type="GO" id="GO:0005737">
    <property type="term" value="C:cytoplasm"/>
    <property type="evidence" value="ECO:0007669"/>
    <property type="project" value="TreeGrafter"/>
</dbReference>
<dbReference type="GO" id="GO:0008017">
    <property type="term" value="F:microtubule binding"/>
    <property type="evidence" value="ECO:0007669"/>
    <property type="project" value="InterPro"/>
</dbReference>
<reference evidence="2" key="1">
    <citation type="submission" date="2020-03" db="EMBL/GenBank/DDBJ databases">
        <authorList>
            <person name="Weist P."/>
        </authorList>
    </citation>
    <scope>NUCLEOTIDE SEQUENCE</scope>
</reference>
<accession>A0A9N7VGF3</accession>
<comment type="caution">
    <text evidence="2">The sequence shown here is derived from an EMBL/GenBank/DDBJ whole genome shotgun (WGS) entry which is preliminary data.</text>
</comment>
<dbReference type="InterPro" id="IPR026124">
    <property type="entry name" value="Sperm-assoc_Ag8"/>
</dbReference>
<dbReference type="Pfam" id="PF22584">
    <property type="entry name" value="CFAP143"/>
    <property type="match status" value="1"/>
</dbReference>
<evidence type="ECO:0008006" key="4">
    <source>
        <dbReference type="Google" id="ProtNLM"/>
    </source>
</evidence>
<keyword evidence="3" id="KW-1185">Reference proteome</keyword>
<dbReference type="PANTHER" id="PTHR15510">
    <property type="entry name" value="SPERM-ASSOCIATED ANTIGEN 8"/>
    <property type="match status" value="1"/>
</dbReference>
<dbReference type="PANTHER" id="PTHR15510:SF5">
    <property type="entry name" value="SPERM-ASSOCIATED ANTIGEN 8"/>
    <property type="match status" value="1"/>
</dbReference>
<protein>
    <recommendedName>
        <fullName evidence="4">Sperm-associated antigen 8</fullName>
    </recommendedName>
</protein>
<dbReference type="GO" id="GO:0045944">
    <property type="term" value="P:positive regulation of transcription by RNA polymerase II"/>
    <property type="evidence" value="ECO:0007669"/>
    <property type="project" value="TreeGrafter"/>
</dbReference>
<evidence type="ECO:0000256" key="1">
    <source>
        <dbReference type="SAM" id="MobiDB-lite"/>
    </source>
</evidence>
<gene>
    <name evidence="2" type="ORF">PLEPLA_LOCUS35691</name>
</gene>
<dbReference type="AlphaFoldDB" id="A0A9N7VGF3"/>
<dbReference type="EMBL" id="CADEAL010003963">
    <property type="protein sequence ID" value="CAB1448027.1"/>
    <property type="molecule type" value="Genomic_DNA"/>
</dbReference>
<dbReference type="GO" id="GO:0005634">
    <property type="term" value="C:nucleus"/>
    <property type="evidence" value="ECO:0007669"/>
    <property type="project" value="TreeGrafter"/>
</dbReference>